<dbReference type="Proteomes" id="UP001230207">
    <property type="component" value="Unassembled WGS sequence"/>
</dbReference>
<proteinExistence type="predicted"/>
<dbReference type="Pfam" id="PF01627">
    <property type="entry name" value="Hpt"/>
    <property type="match status" value="1"/>
</dbReference>
<dbReference type="EMBL" id="JAUSVF010000001">
    <property type="protein sequence ID" value="MDQ0320523.1"/>
    <property type="molecule type" value="Genomic_DNA"/>
</dbReference>
<dbReference type="SUPFAM" id="SSF47226">
    <property type="entry name" value="Histidine-containing phosphotransfer domain, HPT domain"/>
    <property type="match status" value="1"/>
</dbReference>
<gene>
    <name evidence="3" type="ORF">QO002_002661</name>
</gene>
<feature type="domain" description="HPt" evidence="2">
    <location>
        <begin position="43"/>
        <end position="104"/>
    </location>
</feature>
<keyword evidence="1" id="KW-0902">Two-component regulatory system</keyword>
<accession>A0ABU0BQJ7</accession>
<dbReference type="InterPro" id="IPR036641">
    <property type="entry name" value="HPT_dom_sf"/>
</dbReference>
<dbReference type="Gene3D" id="1.20.120.160">
    <property type="entry name" value="HPT domain"/>
    <property type="match status" value="1"/>
</dbReference>
<protein>
    <submittedName>
        <fullName evidence="3">HPt (Histidine-containing phosphotransfer) domain-containing protein</fullName>
    </submittedName>
</protein>
<evidence type="ECO:0000256" key="1">
    <source>
        <dbReference type="ARBA" id="ARBA00023012"/>
    </source>
</evidence>
<dbReference type="InterPro" id="IPR008207">
    <property type="entry name" value="Sig_transdc_His_kin_Hpt_dom"/>
</dbReference>
<dbReference type="RefSeq" id="WP_307230348.1">
    <property type="nucleotide sequence ID" value="NZ_JAUSVF010000001.1"/>
</dbReference>
<reference evidence="3 4" key="1">
    <citation type="submission" date="2023-07" db="EMBL/GenBank/DDBJ databases">
        <title>Genomic Encyclopedia of Type Strains, Phase IV (KMG-IV): sequencing the most valuable type-strain genomes for metagenomic binning, comparative biology and taxonomic classification.</title>
        <authorList>
            <person name="Goeker M."/>
        </authorList>
    </citation>
    <scope>NUCLEOTIDE SEQUENCE [LARGE SCALE GENOMIC DNA]</scope>
    <source>
        <strain evidence="3 4">DSM 1112</strain>
    </source>
</reference>
<evidence type="ECO:0000313" key="4">
    <source>
        <dbReference type="Proteomes" id="UP001230207"/>
    </source>
</evidence>
<evidence type="ECO:0000313" key="3">
    <source>
        <dbReference type="EMBL" id="MDQ0320523.1"/>
    </source>
</evidence>
<keyword evidence="4" id="KW-1185">Reference proteome</keyword>
<sequence length="122" mass="12977">MAALQIAFEAPDNSHTARPLPSKAIDLEHLSNQTMGDKALEIEVLQLFARQTRQLLKNLSEDTGGARGEIAHRLKGAALGIGAFAVAEAAGAVERDPSEPAHIALLSAAVLDAELFILRLCR</sequence>
<comment type="caution">
    <text evidence="3">The sequence shown here is derived from an EMBL/GenBank/DDBJ whole genome shotgun (WGS) entry which is preliminary data.</text>
</comment>
<evidence type="ECO:0000259" key="2">
    <source>
        <dbReference type="Pfam" id="PF01627"/>
    </source>
</evidence>
<name>A0ABU0BQJ7_9HYPH</name>
<organism evidence="3 4">
    <name type="scientific">Pararhizobium capsulatum DSM 1112</name>
    <dbReference type="NCBI Taxonomy" id="1121113"/>
    <lineage>
        <taxon>Bacteria</taxon>
        <taxon>Pseudomonadati</taxon>
        <taxon>Pseudomonadota</taxon>
        <taxon>Alphaproteobacteria</taxon>
        <taxon>Hyphomicrobiales</taxon>
        <taxon>Rhizobiaceae</taxon>
        <taxon>Rhizobium/Agrobacterium group</taxon>
        <taxon>Pararhizobium</taxon>
    </lineage>
</organism>